<evidence type="ECO:0000259" key="6">
    <source>
        <dbReference type="Pfam" id="PF01989"/>
    </source>
</evidence>
<comment type="catalytic activity">
    <reaction evidence="2">
        <text>(R)-5-phosphomevalonate = (2E)-3-methyl-5-phosphooxypent-2-enoate + H2O</text>
        <dbReference type="Rhea" id="RHEA:78975"/>
        <dbReference type="ChEBI" id="CHEBI:15377"/>
        <dbReference type="ChEBI" id="CHEBI:58146"/>
        <dbReference type="ChEBI" id="CHEBI:229665"/>
        <dbReference type="EC" id="4.2.1.182"/>
    </reaction>
    <physiologicalReaction direction="left-to-right" evidence="2">
        <dbReference type="Rhea" id="RHEA:78976"/>
    </physiologicalReaction>
</comment>
<dbReference type="OrthoDB" id="18062at2157"/>
<dbReference type="RefSeq" id="WP_086906934.1">
    <property type="nucleotide sequence ID" value="NZ_CP021324.1"/>
</dbReference>
<dbReference type="InterPro" id="IPR002840">
    <property type="entry name" value="PMDh-S-like_dom"/>
</dbReference>
<dbReference type="AlphaFoldDB" id="A0A2Z2HHF7"/>
<protein>
    <recommendedName>
        <fullName evidence="5">phosphomevalonate dehydratase</fullName>
        <ecNumber evidence="5">4.2.1.182</ecNumber>
    </recommendedName>
</protein>
<dbReference type="Gene3D" id="3.50.30.10">
    <property type="entry name" value="Phosphohistidine domain"/>
    <property type="match status" value="1"/>
</dbReference>
<comment type="function">
    <text evidence="3">Component of a hydro-lyase that catalyzes the dehydration of mevalonate 5-phosphate (MVA5P) to form trans-anhydromevalonate 5-phosphate (tAHMP). Involved in the archaeal mevalonate (MVA) pathway, which provides fundamental precursors for isoprenoid biosynthesis, such as isopentenyl diphosphate (IPP) and dimethylallyl diphosphate (DMAPP).</text>
</comment>
<dbReference type="KEGG" id="nct:NMSP_0056"/>
<dbReference type="Proteomes" id="UP000249949">
    <property type="component" value="Chromosome"/>
</dbReference>
<keyword evidence="1" id="KW-0456">Lyase</keyword>
<accession>A0A2Z2HHF7</accession>
<evidence type="ECO:0000256" key="2">
    <source>
        <dbReference type="ARBA" id="ARBA00045120"/>
    </source>
</evidence>
<evidence type="ECO:0000256" key="1">
    <source>
        <dbReference type="ARBA" id="ARBA00023239"/>
    </source>
</evidence>
<dbReference type="PANTHER" id="PTHR36577:SF3">
    <property type="entry name" value="DUF521 DOMAIN PROTEIN (AFU_ORTHOLOGUE AFUA_6G00490)"/>
    <property type="match status" value="1"/>
</dbReference>
<sequence>MNKILVSGKVEGIVLKSNDPINFLGTVDKKTGIISDKNHTLFEKSMKNLVLVFPSGIGSSVGAYTIYSIKSNNTAPIAMICKKADLTVATGCALANIPLITISDEEFESLKTGMKLSLDTDSTTLIHYQ</sequence>
<evidence type="ECO:0000313" key="8">
    <source>
        <dbReference type="Proteomes" id="UP000249949"/>
    </source>
</evidence>
<dbReference type="GeneID" id="32900561"/>
<reference evidence="7 8" key="1">
    <citation type="journal article" date="2017" name="Environ. Microbiol.">
        <title>Genome and epigenome of a novel marine Thaumarchaeota strain suggest viral infection, phosphorothioation DNA modification and multiple restriction systems.</title>
        <authorList>
            <person name="Ahlgren N.A."/>
            <person name="Chen Y."/>
            <person name="Needham D.M."/>
            <person name="Parada A.E."/>
            <person name="Sachdeva R."/>
            <person name="Trinh V."/>
            <person name="Chen T."/>
            <person name="Fuhrman J.A."/>
        </authorList>
    </citation>
    <scope>NUCLEOTIDE SEQUENCE [LARGE SCALE GENOMIC DNA]</scope>
    <source>
        <strain evidence="7 8">SPOT01</strain>
    </source>
</reference>
<feature type="domain" description="Phosphomevalonate dehydratase small subunit-like" evidence="6">
    <location>
        <begin position="21"/>
        <end position="99"/>
    </location>
</feature>
<evidence type="ECO:0000313" key="7">
    <source>
        <dbReference type="EMBL" id="ARS63691.1"/>
    </source>
</evidence>
<gene>
    <name evidence="7" type="ORF">NMSP_0056</name>
</gene>
<dbReference type="GO" id="GO:0016829">
    <property type="term" value="F:lyase activity"/>
    <property type="evidence" value="ECO:0007669"/>
    <property type="project" value="UniProtKB-KW"/>
</dbReference>
<dbReference type="Pfam" id="PF01989">
    <property type="entry name" value="AcnX_swivel_put"/>
    <property type="match status" value="1"/>
</dbReference>
<name>A0A2Z2HHF7_9ARCH</name>
<dbReference type="InterPro" id="IPR012016">
    <property type="entry name" value="PMDh-S-like"/>
</dbReference>
<dbReference type="EC" id="4.2.1.182" evidence="5"/>
<dbReference type="SUPFAM" id="SSF52016">
    <property type="entry name" value="LeuD/IlvD-like"/>
    <property type="match status" value="1"/>
</dbReference>
<comment type="subunit">
    <text evidence="4">Heterodimer composed of a large subunit (PMDh-L) and a small subunit (PMDh-S).</text>
</comment>
<evidence type="ECO:0000256" key="3">
    <source>
        <dbReference type="ARBA" id="ARBA00045299"/>
    </source>
</evidence>
<dbReference type="PANTHER" id="PTHR36577">
    <property type="entry name" value="DUF521 DOMAIN PROTEIN (AFU_ORTHOLOGUE AFUA_6G00490)"/>
    <property type="match status" value="1"/>
</dbReference>
<proteinExistence type="predicted"/>
<evidence type="ECO:0000256" key="5">
    <source>
        <dbReference type="ARBA" id="ARBA00047176"/>
    </source>
</evidence>
<organism evidence="7 8">
    <name type="scientific">Candidatus Nitrosomarinus catalinensis</name>
    <dbReference type="NCBI Taxonomy" id="1898749"/>
    <lineage>
        <taxon>Archaea</taxon>
        <taxon>Nitrososphaerota</taxon>
        <taxon>Nitrososphaeria</taxon>
        <taxon>Nitrosopumilales</taxon>
        <taxon>Nitrosopumilaceae</taxon>
        <taxon>Candidatus Nitrosomarinus</taxon>
    </lineage>
</organism>
<dbReference type="EMBL" id="CP021324">
    <property type="protein sequence ID" value="ARS63691.1"/>
    <property type="molecule type" value="Genomic_DNA"/>
</dbReference>
<dbReference type="CDD" id="cd01356">
    <property type="entry name" value="AcnX_swivel"/>
    <property type="match status" value="1"/>
</dbReference>
<evidence type="ECO:0000256" key="4">
    <source>
        <dbReference type="ARBA" id="ARBA00046520"/>
    </source>
</evidence>
<keyword evidence="8" id="KW-1185">Reference proteome</keyword>
<dbReference type="PIRSF" id="PIRSF004966">
    <property type="entry name" value="UCP004966"/>
    <property type="match status" value="1"/>
</dbReference>